<dbReference type="Proteomes" id="UP000249340">
    <property type="component" value="Chromosome"/>
</dbReference>
<accession>A0A345T6X0</accession>
<feature type="region of interest" description="Disordered" evidence="1">
    <location>
        <begin position="100"/>
        <end position="163"/>
    </location>
</feature>
<proteinExistence type="predicted"/>
<evidence type="ECO:0000256" key="2">
    <source>
        <dbReference type="SAM" id="Phobius"/>
    </source>
</evidence>
<name>A0A345T6X0_9ACTN</name>
<keyword evidence="2" id="KW-1133">Transmembrane helix</keyword>
<evidence type="ECO:0000256" key="1">
    <source>
        <dbReference type="SAM" id="MobiDB-lite"/>
    </source>
</evidence>
<evidence type="ECO:0000313" key="3">
    <source>
        <dbReference type="EMBL" id="AXI81725.1"/>
    </source>
</evidence>
<dbReference type="EMBL" id="CP031264">
    <property type="protein sequence ID" value="AXI81725.1"/>
    <property type="molecule type" value="Genomic_DNA"/>
</dbReference>
<keyword evidence="2" id="KW-0812">Transmembrane</keyword>
<sequence length="163" mass="16939">MTTEVVCYALTALGLAVGLLSAVRRRFLAATRWVAVALLPAGVYLAGLVPVLRRIGRMLRTWGADLVLSPQVWTGLGLLALALLLFAAAHLAGRRRAARTAVAPPSAPRATAAPAAGPPALRARPAAPQATEPAPKSAPGRKGGGDDLGDFSEIEEILRRRGI</sequence>
<reference evidence="4" key="1">
    <citation type="submission" date="2018-07" db="EMBL/GenBank/DDBJ databases">
        <title>Streptacidiphilus bronchialis DSM 106435 chromosome.</title>
        <authorList>
            <person name="Batra D."/>
            <person name="Gulvik C.A."/>
        </authorList>
    </citation>
    <scope>NUCLEOTIDE SEQUENCE [LARGE SCALE GENOMIC DNA]</scope>
    <source>
        <strain evidence="4">DSM 106435</strain>
    </source>
</reference>
<dbReference type="AlphaFoldDB" id="A0A345T6X0"/>
<evidence type="ECO:0008006" key="5">
    <source>
        <dbReference type="Google" id="ProtNLM"/>
    </source>
</evidence>
<feature type="transmembrane region" description="Helical" evidence="2">
    <location>
        <begin position="72"/>
        <end position="92"/>
    </location>
</feature>
<evidence type="ECO:0000313" key="4">
    <source>
        <dbReference type="Proteomes" id="UP000249340"/>
    </source>
</evidence>
<dbReference type="OrthoDB" id="3874288at2"/>
<dbReference type="KEGG" id="stri:C7M71_028135"/>
<protein>
    <recommendedName>
        <fullName evidence="5">Cellulose synthase</fullName>
    </recommendedName>
</protein>
<feature type="transmembrane region" description="Helical" evidence="2">
    <location>
        <begin position="30"/>
        <end position="52"/>
    </location>
</feature>
<feature type="compositionally biased region" description="Low complexity" evidence="1">
    <location>
        <begin position="100"/>
        <end position="131"/>
    </location>
</feature>
<feature type="transmembrane region" description="Helical" evidence="2">
    <location>
        <begin position="6"/>
        <end position="23"/>
    </location>
</feature>
<gene>
    <name evidence="3" type="ORF">C7M71_028135</name>
</gene>
<keyword evidence="2" id="KW-0472">Membrane</keyword>
<keyword evidence="4" id="KW-1185">Reference proteome</keyword>
<organism evidence="3 4">
    <name type="scientific">Peterkaempfera bronchialis</name>
    <dbReference type="NCBI Taxonomy" id="2126346"/>
    <lineage>
        <taxon>Bacteria</taxon>
        <taxon>Bacillati</taxon>
        <taxon>Actinomycetota</taxon>
        <taxon>Actinomycetes</taxon>
        <taxon>Kitasatosporales</taxon>
        <taxon>Streptomycetaceae</taxon>
        <taxon>Peterkaempfera</taxon>
    </lineage>
</organism>